<organism evidence="5 6">
    <name type="scientific">Plectus sambesii</name>
    <dbReference type="NCBI Taxonomy" id="2011161"/>
    <lineage>
        <taxon>Eukaryota</taxon>
        <taxon>Metazoa</taxon>
        <taxon>Ecdysozoa</taxon>
        <taxon>Nematoda</taxon>
        <taxon>Chromadorea</taxon>
        <taxon>Plectida</taxon>
        <taxon>Plectina</taxon>
        <taxon>Plectoidea</taxon>
        <taxon>Plectidae</taxon>
        <taxon>Plectus</taxon>
    </lineage>
</organism>
<dbReference type="SUPFAM" id="SSF53300">
    <property type="entry name" value="vWA-like"/>
    <property type="match status" value="1"/>
</dbReference>
<keyword evidence="1" id="KW-0732">Signal</keyword>
<dbReference type="Proteomes" id="UP000887566">
    <property type="component" value="Unplaced"/>
</dbReference>
<feature type="signal peptide" evidence="1">
    <location>
        <begin position="1"/>
        <end position="21"/>
    </location>
</feature>
<dbReference type="PROSITE" id="PS51220">
    <property type="entry name" value="NIDO"/>
    <property type="match status" value="1"/>
</dbReference>
<name>A0A914WQX4_9BILA</name>
<dbReference type="CDD" id="cd01450">
    <property type="entry name" value="vWFA_subfamily_ECM"/>
    <property type="match status" value="1"/>
</dbReference>
<protein>
    <submittedName>
        <fullName evidence="6">VWFA domain-containing protein</fullName>
    </submittedName>
</protein>
<dbReference type="InterPro" id="IPR003886">
    <property type="entry name" value="NIDO_dom"/>
</dbReference>
<evidence type="ECO:0000313" key="6">
    <source>
        <dbReference type="WBParaSite" id="PSAMB.scaffold480size49811.g6149.t2"/>
    </source>
</evidence>
<evidence type="ECO:0000259" key="2">
    <source>
        <dbReference type="PROSITE" id="PS50041"/>
    </source>
</evidence>
<dbReference type="Gene3D" id="3.40.50.410">
    <property type="entry name" value="von Willebrand factor, type A domain"/>
    <property type="match status" value="1"/>
</dbReference>
<dbReference type="PROSITE" id="PS51257">
    <property type="entry name" value="PROKAR_LIPOPROTEIN"/>
    <property type="match status" value="1"/>
</dbReference>
<dbReference type="SMART" id="SM00539">
    <property type="entry name" value="NIDO"/>
    <property type="match status" value="1"/>
</dbReference>
<feature type="domain" description="C-type lectin" evidence="2">
    <location>
        <begin position="507"/>
        <end position="621"/>
    </location>
</feature>
<dbReference type="GO" id="GO:0007160">
    <property type="term" value="P:cell-matrix adhesion"/>
    <property type="evidence" value="ECO:0007669"/>
    <property type="project" value="InterPro"/>
</dbReference>
<dbReference type="InterPro" id="IPR016187">
    <property type="entry name" value="CTDL_fold"/>
</dbReference>
<evidence type="ECO:0000256" key="1">
    <source>
        <dbReference type="SAM" id="SignalP"/>
    </source>
</evidence>
<dbReference type="Gene3D" id="3.10.100.10">
    <property type="entry name" value="Mannose-Binding Protein A, subunit A"/>
    <property type="match status" value="1"/>
</dbReference>
<proteinExistence type="predicted"/>
<dbReference type="InterPro" id="IPR036465">
    <property type="entry name" value="vWFA_dom_sf"/>
</dbReference>
<dbReference type="InterPro" id="IPR001304">
    <property type="entry name" value="C-type_lectin-like"/>
</dbReference>
<dbReference type="PANTHER" id="PTHR13802:SF59">
    <property type="entry name" value="SUSHI DOMAIN-CONTAINING PROTEIN 2"/>
    <property type="match status" value="1"/>
</dbReference>
<dbReference type="PROSITE" id="PS50234">
    <property type="entry name" value="VWFA"/>
    <property type="match status" value="1"/>
</dbReference>
<dbReference type="PROSITE" id="PS50041">
    <property type="entry name" value="C_TYPE_LECTIN_2"/>
    <property type="match status" value="1"/>
</dbReference>
<evidence type="ECO:0000259" key="3">
    <source>
        <dbReference type="PROSITE" id="PS50234"/>
    </source>
</evidence>
<dbReference type="Pfam" id="PF00092">
    <property type="entry name" value="VWA"/>
    <property type="match status" value="1"/>
</dbReference>
<dbReference type="SUPFAM" id="SSF56436">
    <property type="entry name" value="C-type lectin-like"/>
    <property type="match status" value="2"/>
</dbReference>
<feature type="domain" description="VWFA" evidence="3">
    <location>
        <begin position="291"/>
        <end position="442"/>
    </location>
</feature>
<dbReference type="InterPro" id="IPR016186">
    <property type="entry name" value="C-type_lectin-like/link_sf"/>
</dbReference>
<dbReference type="Pfam" id="PF00059">
    <property type="entry name" value="Lectin_C"/>
    <property type="match status" value="1"/>
</dbReference>
<dbReference type="PANTHER" id="PTHR13802">
    <property type="entry name" value="MUCIN 4-RELATED"/>
    <property type="match status" value="1"/>
</dbReference>
<evidence type="ECO:0000313" key="5">
    <source>
        <dbReference type="Proteomes" id="UP000887566"/>
    </source>
</evidence>
<dbReference type="WBParaSite" id="PSAMB.scaffold480size49811.g6149.t2">
    <property type="protein sequence ID" value="PSAMB.scaffold480size49811.g6149.t2"/>
    <property type="gene ID" value="PSAMB.scaffold480size49811.g6149"/>
</dbReference>
<dbReference type="SMART" id="SM00034">
    <property type="entry name" value="CLECT"/>
    <property type="match status" value="1"/>
</dbReference>
<feature type="domain" description="NIDO" evidence="4">
    <location>
        <begin position="100"/>
        <end position="262"/>
    </location>
</feature>
<dbReference type="InterPro" id="IPR002035">
    <property type="entry name" value="VWF_A"/>
</dbReference>
<dbReference type="Pfam" id="PF06119">
    <property type="entry name" value="NIDO"/>
    <property type="match status" value="1"/>
</dbReference>
<dbReference type="AlphaFoldDB" id="A0A914WQX4"/>
<dbReference type="SMART" id="SM00327">
    <property type="entry name" value="VWA"/>
    <property type="match status" value="1"/>
</dbReference>
<keyword evidence="5" id="KW-1185">Reference proteome</keyword>
<dbReference type="InterPro" id="IPR051495">
    <property type="entry name" value="Epithelial_Barrier/Signaling"/>
</dbReference>
<feature type="chain" id="PRO_5037640465" evidence="1">
    <location>
        <begin position="22"/>
        <end position="674"/>
    </location>
</feature>
<evidence type="ECO:0000259" key="4">
    <source>
        <dbReference type="PROSITE" id="PS51220"/>
    </source>
</evidence>
<accession>A0A914WQX4</accession>
<dbReference type="CDD" id="cd00037">
    <property type="entry name" value="CLECT"/>
    <property type="match status" value="1"/>
</dbReference>
<sequence length="674" mass="72936">MLFRFLYALCVFSATVSSCFAAVPLSQFFPYGSGAGDVFVPRSDDGSSPQVAISTPFYFFNFTHTNLWVNVNGAISFNAQISTFTPICGPVTAAYRMISPYWCDIDIRYGGSISYRQSTDPAVLQKASAEVSNAFPEFNGIQLTWAFVATYTDVPFFGSDSCANTNNNNAMNITDNFQVILATDQLHSFVIYYYNSIQWTTGTATGGNCLGLGGTPAKAGFDAGDGHSYYVIPGSCLSDIINIASKSNVGSPGKFVFRVDSANIVSADNSTGSHKNQPRQCSCTPKKMWLDIVLVLDSSEGVAQGSGINNALFDIIVPLTVNQDPTSSRIGIVAFNATTTIVTDLNVYNSNMDAAMGVMNMPYLGGPNSPTGLAQGLEEAKRMLLNARTSGNRKRNPQVVILASTVADGCLTKENQKDSSLPESVCVIANDMKENGVTIITVKYNFGDGLAYPLTISSPCSAFNNSNVDLEKDLGNSLCNANCFCPWGVDNNMQMWKMVKDPSGCRNTGECVYPLFTPASRLAAELTCQRTQNSYLADVFSGDKHTFLTALATGSNPPAIPYWIGLNDQTNSLNYTWTRPPPQSDVPAQQDDFTTWAPGFPLYNNADQACVLAQQDDFTTWAPGFPLYNNADQACVLVDKFTSFAYKWKNAACFGPVAYPICQINACDTDNFCS</sequence>
<reference evidence="6" key="1">
    <citation type="submission" date="2022-11" db="UniProtKB">
        <authorList>
            <consortium name="WormBaseParasite"/>
        </authorList>
    </citation>
    <scope>IDENTIFICATION</scope>
</reference>